<dbReference type="PRINTS" id="PR00412">
    <property type="entry name" value="EPOXHYDRLASE"/>
</dbReference>
<dbReference type="SUPFAM" id="SSF53474">
    <property type="entry name" value="alpha/beta-Hydrolases"/>
    <property type="match status" value="1"/>
</dbReference>
<dbReference type="RefSeq" id="WP_358352121.1">
    <property type="nucleotide sequence ID" value="NZ_JBEZFP010000019.1"/>
</dbReference>
<evidence type="ECO:0000256" key="1">
    <source>
        <dbReference type="ARBA" id="ARBA00010088"/>
    </source>
</evidence>
<dbReference type="Proteomes" id="UP001551482">
    <property type="component" value="Unassembled WGS sequence"/>
</dbReference>
<proteinExistence type="inferred from homology"/>
<keyword evidence="6" id="KW-1185">Reference proteome</keyword>
<sequence length="394" mass="43341">MTQSAAVPAHDAVPVGDGTIRPFRIEVPDAVLADLRDRLARTRWPEPVPGTGWDAGTDTAYLRELCAYWQDGYDWRRHEARLNAHPNFLTEIDNQPLHFLHVRSADPDALPLVVSHGWPGSVAEFLDVIGPLTEPGPDAFHVVCPSLPGYGWSSPVREAGWGPARMASALAELMDRLGYARYGAQGGDWGSIVSTELARAHPSRVAGLHVNLLIAGPGPDDDPADFTDAERASLARMRELGRDEAGYLRQQATKPYTLGHGLVDSPAGLASWIVEKFRGWSDCGGDVESRFTRDELLTNITLYWVTGTAHSAARLYYENAHTVSPTAGQRVEVPTGCAYFPAEKLGTPSRRWAERQYNITHWTDMPAGGHFAAMEEPEALVDDIRTFFRPLRGK</sequence>
<dbReference type="InterPro" id="IPR000639">
    <property type="entry name" value="Epox_hydrolase-like"/>
</dbReference>
<comment type="similarity">
    <text evidence="1">Belongs to the peptidase S33 family.</text>
</comment>
<dbReference type="InterPro" id="IPR016292">
    <property type="entry name" value="Epoxide_hydrolase"/>
</dbReference>
<evidence type="ECO:0000259" key="4">
    <source>
        <dbReference type="Pfam" id="PF06441"/>
    </source>
</evidence>
<dbReference type="GO" id="GO:0016787">
    <property type="term" value="F:hydrolase activity"/>
    <property type="evidence" value="ECO:0007669"/>
    <property type="project" value="UniProtKB-KW"/>
</dbReference>
<evidence type="ECO:0000256" key="2">
    <source>
        <dbReference type="ARBA" id="ARBA00022797"/>
    </source>
</evidence>
<keyword evidence="3 5" id="KW-0378">Hydrolase</keyword>
<dbReference type="PANTHER" id="PTHR21661">
    <property type="entry name" value="EPOXIDE HYDROLASE 1-RELATED"/>
    <property type="match status" value="1"/>
</dbReference>
<keyword evidence="2" id="KW-0058">Aromatic hydrocarbons catabolism</keyword>
<dbReference type="PIRSF" id="PIRSF001112">
    <property type="entry name" value="Epoxide_hydrolase"/>
    <property type="match status" value="1"/>
</dbReference>
<evidence type="ECO:0000313" key="6">
    <source>
        <dbReference type="Proteomes" id="UP001551482"/>
    </source>
</evidence>
<accession>A0ABV3DDT0</accession>
<dbReference type="PANTHER" id="PTHR21661:SF35">
    <property type="entry name" value="EPOXIDE HYDROLASE"/>
    <property type="match status" value="1"/>
</dbReference>
<evidence type="ECO:0000256" key="3">
    <source>
        <dbReference type="ARBA" id="ARBA00022801"/>
    </source>
</evidence>
<gene>
    <name evidence="5" type="ORF">AB0C36_10355</name>
</gene>
<reference evidence="5 6" key="1">
    <citation type="submission" date="2024-06" db="EMBL/GenBank/DDBJ databases">
        <title>The Natural Products Discovery Center: Release of the First 8490 Sequenced Strains for Exploring Actinobacteria Biosynthetic Diversity.</title>
        <authorList>
            <person name="Kalkreuter E."/>
            <person name="Kautsar S.A."/>
            <person name="Yang D."/>
            <person name="Bader C.D."/>
            <person name="Teijaro C.N."/>
            <person name="Fluegel L."/>
            <person name="Davis C.M."/>
            <person name="Simpson J.R."/>
            <person name="Lauterbach L."/>
            <person name="Steele A.D."/>
            <person name="Gui C."/>
            <person name="Meng S."/>
            <person name="Li G."/>
            <person name="Viehrig K."/>
            <person name="Ye F."/>
            <person name="Su P."/>
            <person name="Kiefer A.F."/>
            <person name="Nichols A."/>
            <person name="Cepeda A.J."/>
            <person name="Yan W."/>
            <person name="Fan B."/>
            <person name="Jiang Y."/>
            <person name="Adhikari A."/>
            <person name="Zheng C.-J."/>
            <person name="Schuster L."/>
            <person name="Cowan T.M."/>
            <person name="Smanski M.J."/>
            <person name="Chevrette M.G."/>
            <person name="De Carvalho L.P.S."/>
            <person name="Shen B."/>
        </authorList>
    </citation>
    <scope>NUCLEOTIDE SEQUENCE [LARGE SCALE GENOMIC DNA]</scope>
    <source>
        <strain evidence="5 6">NPDC048946</strain>
    </source>
</reference>
<comment type="caution">
    <text evidence="5">The sequence shown here is derived from an EMBL/GenBank/DDBJ whole genome shotgun (WGS) entry which is preliminary data.</text>
</comment>
<dbReference type="InterPro" id="IPR029058">
    <property type="entry name" value="AB_hydrolase_fold"/>
</dbReference>
<dbReference type="Gene3D" id="3.40.50.1820">
    <property type="entry name" value="alpha/beta hydrolase"/>
    <property type="match status" value="1"/>
</dbReference>
<evidence type="ECO:0000313" key="5">
    <source>
        <dbReference type="EMBL" id="MEU8133900.1"/>
    </source>
</evidence>
<dbReference type="Pfam" id="PF06441">
    <property type="entry name" value="EHN"/>
    <property type="match status" value="1"/>
</dbReference>
<organism evidence="5 6">
    <name type="scientific">Streptodolium elevatio</name>
    <dbReference type="NCBI Taxonomy" id="3157996"/>
    <lineage>
        <taxon>Bacteria</taxon>
        <taxon>Bacillati</taxon>
        <taxon>Actinomycetota</taxon>
        <taxon>Actinomycetes</taxon>
        <taxon>Kitasatosporales</taxon>
        <taxon>Streptomycetaceae</taxon>
        <taxon>Streptodolium</taxon>
    </lineage>
</organism>
<protein>
    <submittedName>
        <fullName evidence="5">Epoxide hydrolase family protein</fullName>
    </submittedName>
</protein>
<dbReference type="InterPro" id="IPR010497">
    <property type="entry name" value="Epoxide_hydro_N"/>
</dbReference>
<dbReference type="EMBL" id="JBEZFP010000019">
    <property type="protein sequence ID" value="MEU8133900.1"/>
    <property type="molecule type" value="Genomic_DNA"/>
</dbReference>
<name>A0ABV3DDT0_9ACTN</name>
<feature type="domain" description="Epoxide hydrolase N-terminal" evidence="4">
    <location>
        <begin position="20"/>
        <end position="125"/>
    </location>
</feature>